<protein>
    <submittedName>
        <fullName evidence="2">Uncharacterized protein</fullName>
    </submittedName>
</protein>
<accession>A0AAD7DRB1</accession>
<gene>
    <name evidence="2" type="ORF">B0H17DRAFT_1130494</name>
</gene>
<proteinExistence type="predicted"/>
<dbReference type="Proteomes" id="UP001221757">
    <property type="component" value="Unassembled WGS sequence"/>
</dbReference>
<evidence type="ECO:0000313" key="2">
    <source>
        <dbReference type="EMBL" id="KAJ7697185.1"/>
    </source>
</evidence>
<sequence length="341" mass="37251">MLLQMKNSAHHKVDAIAPNSLLSCISRVPRQVYIRANPPSRPSFLSQLSGESPLLAREKESEASRMIGDDEHSARGTRGPDTTAHARREVCEIGAQNGRKHDDDGEVQTIREIKRAARCDDCIISDIGSVWAAVVNPQLAFVCFPTPCGRAGCAGTPLPLAGGAYLRGSCAQIASITCGGWYLRRRVHIIPALREALEAQPTGPNSRRYGGAWSPPMAPRAQGACHFQGRSFLFRLTTQFSALNVGVNVLISEQYLANIRPIHPVLAAYWPLKICVKLRWGQVGNSPAAPIDPNTFGDVARCKLDGCEMKWCHLDCLVYRMAGCVKPPFTRGSLRSQRGVE</sequence>
<organism evidence="2 3">
    <name type="scientific">Mycena rosella</name>
    <name type="common">Pink bonnet</name>
    <name type="synonym">Agaricus rosellus</name>
    <dbReference type="NCBI Taxonomy" id="1033263"/>
    <lineage>
        <taxon>Eukaryota</taxon>
        <taxon>Fungi</taxon>
        <taxon>Dikarya</taxon>
        <taxon>Basidiomycota</taxon>
        <taxon>Agaricomycotina</taxon>
        <taxon>Agaricomycetes</taxon>
        <taxon>Agaricomycetidae</taxon>
        <taxon>Agaricales</taxon>
        <taxon>Marasmiineae</taxon>
        <taxon>Mycenaceae</taxon>
        <taxon>Mycena</taxon>
    </lineage>
</organism>
<dbReference type="EMBL" id="JARKIE010000031">
    <property type="protein sequence ID" value="KAJ7697185.1"/>
    <property type="molecule type" value="Genomic_DNA"/>
</dbReference>
<evidence type="ECO:0000313" key="3">
    <source>
        <dbReference type="Proteomes" id="UP001221757"/>
    </source>
</evidence>
<evidence type="ECO:0000256" key="1">
    <source>
        <dbReference type="SAM" id="MobiDB-lite"/>
    </source>
</evidence>
<keyword evidence="3" id="KW-1185">Reference proteome</keyword>
<feature type="region of interest" description="Disordered" evidence="1">
    <location>
        <begin position="57"/>
        <end position="85"/>
    </location>
</feature>
<reference evidence="2" key="1">
    <citation type="submission" date="2023-03" db="EMBL/GenBank/DDBJ databases">
        <title>Massive genome expansion in bonnet fungi (Mycena s.s.) driven by repeated elements and novel gene families across ecological guilds.</title>
        <authorList>
            <consortium name="Lawrence Berkeley National Laboratory"/>
            <person name="Harder C.B."/>
            <person name="Miyauchi S."/>
            <person name="Viragh M."/>
            <person name="Kuo A."/>
            <person name="Thoen E."/>
            <person name="Andreopoulos B."/>
            <person name="Lu D."/>
            <person name="Skrede I."/>
            <person name="Drula E."/>
            <person name="Henrissat B."/>
            <person name="Morin E."/>
            <person name="Kohler A."/>
            <person name="Barry K."/>
            <person name="LaButti K."/>
            <person name="Morin E."/>
            <person name="Salamov A."/>
            <person name="Lipzen A."/>
            <person name="Mereny Z."/>
            <person name="Hegedus B."/>
            <person name="Baldrian P."/>
            <person name="Stursova M."/>
            <person name="Weitz H."/>
            <person name="Taylor A."/>
            <person name="Grigoriev I.V."/>
            <person name="Nagy L.G."/>
            <person name="Martin F."/>
            <person name="Kauserud H."/>
        </authorList>
    </citation>
    <scope>NUCLEOTIDE SEQUENCE</scope>
    <source>
        <strain evidence="2">CBHHK067</strain>
    </source>
</reference>
<name>A0AAD7DRB1_MYCRO</name>
<comment type="caution">
    <text evidence="2">The sequence shown here is derived from an EMBL/GenBank/DDBJ whole genome shotgun (WGS) entry which is preliminary data.</text>
</comment>
<dbReference type="AlphaFoldDB" id="A0AAD7DRB1"/>
<feature type="compositionally biased region" description="Basic and acidic residues" evidence="1">
    <location>
        <begin position="57"/>
        <end position="74"/>
    </location>
</feature>